<keyword evidence="6" id="KW-0677">Repeat</keyword>
<evidence type="ECO:0000256" key="13">
    <source>
        <dbReference type="PROSITE-ProRule" id="PRU00023"/>
    </source>
</evidence>
<dbReference type="InterPro" id="IPR041175">
    <property type="entry name" value="VLRF1/Vms1"/>
</dbReference>
<evidence type="ECO:0000256" key="2">
    <source>
        <dbReference type="ARBA" id="ARBA00009262"/>
    </source>
</evidence>
<feature type="compositionally biased region" description="Basic and acidic residues" evidence="15">
    <location>
        <begin position="657"/>
        <end position="668"/>
    </location>
</feature>
<dbReference type="InterPro" id="IPR047139">
    <property type="entry name" value="ANKZ1/VMS1"/>
</dbReference>
<evidence type="ECO:0000256" key="6">
    <source>
        <dbReference type="ARBA" id="ARBA00022737"/>
    </source>
</evidence>
<sequence length="776" mass="87227">MSTVKRSRSSTLSLFDEQLQAHFRGLHVRNDRSITCGDNGPADETLSVTETENNGNENLKETSESRDKTGVSCSVCIVVFDSREHFKLDWHRFNLKQKVAGKPVLSEDTFEETISGELSSISGSDSDTDSDSDLTLGSSHRNKSAISNMQPVIKKQLPGHHHARVLFVNEDEDVLSVYCSVLYSAKNVPTSSEVMVSLLQKLPTSSYWIILMTAGGHFAAAVFRGKEILTHKTFHRYTVRAKRGTAQGARDALQGGKQPKSAGATLRRYNEAALLQEVQDLLETWSQHVELCDRIFIRTPAYNKSLFFGGKKPPLKKDDERIRTIPFATKRPTFNEVKRVHQELSSVLLLGNKSNKELLGILKEPTETKAEESFPSVEEDMIETLREQQNSDNKIEENDAICSRDNKDKMEEREQQMVSVIQPKVTRKKNGKKKAKSKKGAEIGFQRKEQASPEQRLWNRLYCAVVSGDKEVISLILGVRGADAENNSSHHRDNCSPKEAKEELDCNNAGILNAEQLTEPSENEKDRSCSHNFVSTSDSLRIDNAINDNEGCSGIERNDCNGDNSPMKIAELINGRYGELGETLLHGASRFSQTEILLMLLNHGADPAVKNDRGKPPFAVAGNKETRNEFRRFMALYPDRYDYTKAQIPSALTPEMELERRGRNAEKKRAQKAKAQKQRAYEEEQKIAQQKKEEEAKGKKAVAALSEREKRALAAEKRFAQQLATKQTGTTSSCQWCCASLDLLVPFERLSFKYCSTACVKAHRLDIESQNKRYKN</sequence>
<dbReference type="SMART" id="SM00248">
    <property type="entry name" value="ANK"/>
    <property type="match status" value="2"/>
</dbReference>
<protein>
    <submittedName>
        <fullName evidence="17">Ankyrin repeat and zinc finger domain-containing protein 1</fullName>
    </submittedName>
</protein>
<evidence type="ECO:0000259" key="16">
    <source>
        <dbReference type="PROSITE" id="PS52044"/>
    </source>
</evidence>
<dbReference type="GO" id="GO:0004519">
    <property type="term" value="F:endonuclease activity"/>
    <property type="evidence" value="ECO:0007669"/>
    <property type="project" value="UniProtKB-KW"/>
</dbReference>
<dbReference type="GO" id="GO:0008270">
    <property type="term" value="F:zinc ion binding"/>
    <property type="evidence" value="ECO:0007669"/>
    <property type="project" value="UniProtKB-KW"/>
</dbReference>
<keyword evidence="7 14" id="KW-0255">Endonuclease</keyword>
<feature type="compositionally biased region" description="Polar residues" evidence="15">
    <location>
        <begin position="46"/>
        <end position="57"/>
    </location>
</feature>
<evidence type="ECO:0000256" key="4">
    <source>
        <dbReference type="ARBA" id="ARBA00022722"/>
    </source>
</evidence>
<evidence type="ECO:0000256" key="5">
    <source>
        <dbReference type="ARBA" id="ARBA00022723"/>
    </source>
</evidence>
<dbReference type="GO" id="GO:0016787">
    <property type="term" value="F:hydrolase activity"/>
    <property type="evidence" value="ECO:0007669"/>
    <property type="project" value="UniProtKB-KW"/>
</dbReference>
<evidence type="ECO:0000256" key="3">
    <source>
        <dbReference type="ARBA" id="ARBA00022490"/>
    </source>
</evidence>
<reference evidence="17" key="2">
    <citation type="journal article" date="2023" name="Science">
        <title>Genomic signatures of disease resistance in endangered staghorn corals.</title>
        <authorList>
            <person name="Vollmer S.V."/>
            <person name="Selwyn J.D."/>
            <person name="Despard B.A."/>
            <person name="Roesel C.L."/>
        </authorList>
    </citation>
    <scope>NUCLEOTIDE SEQUENCE</scope>
    <source>
        <strain evidence="17">K2</strain>
    </source>
</reference>
<evidence type="ECO:0000256" key="8">
    <source>
        <dbReference type="ARBA" id="ARBA00022771"/>
    </source>
</evidence>
<dbReference type="AlphaFoldDB" id="A0AAD9QI48"/>
<keyword evidence="10" id="KW-0862">Zinc</keyword>
<evidence type="ECO:0000256" key="7">
    <source>
        <dbReference type="ARBA" id="ARBA00022759"/>
    </source>
</evidence>
<dbReference type="Pfam" id="PF00023">
    <property type="entry name" value="Ank"/>
    <property type="match status" value="1"/>
</dbReference>
<comment type="caution">
    <text evidence="17">The sequence shown here is derived from an EMBL/GenBank/DDBJ whole genome shotgun (WGS) entry which is preliminary data.</text>
</comment>
<dbReference type="Pfam" id="PF18826">
    <property type="entry name" value="bVLRF1"/>
    <property type="match status" value="1"/>
</dbReference>
<organism evidence="17 18">
    <name type="scientific">Acropora cervicornis</name>
    <name type="common">Staghorn coral</name>
    <dbReference type="NCBI Taxonomy" id="6130"/>
    <lineage>
        <taxon>Eukaryota</taxon>
        <taxon>Metazoa</taxon>
        <taxon>Cnidaria</taxon>
        <taxon>Anthozoa</taxon>
        <taxon>Hexacorallia</taxon>
        <taxon>Scleractinia</taxon>
        <taxon>Astrocoeniina</taxon>
        <taxon>Acroporidae</taxon>
        <taxon>Acropora</taxon>
    </lineage>
</organism>
<dbReference type="Pfam" id="PF18716">
    <property type="entry name" value="VATC"/>
    <property type="match status" value="1"/>
</dbReference>
<dbReference type="EMBL" id="JARQWQ010000033">
    <property type="protein sequence ID" value="KAK2561340.1"/>
    <property type="molecule type" value="Genomic_DNA"/>
</dbReference>
<feature type="domain" description="VLRF1" evidence="16">
    <location>
        <begin position="204"/>
        <end position="347"/>
    </location>
</feature>
<dbReference type="GO" id="GO:0005737">
    <property type="term" value="C:cytoplasm"/>
    <property type="evidence" value="ECO:0007669"/>
    <property type="project" value="UniProtKB-SubCell"/>
</dbReference>
<dbReference type="PANTHER" id="PTHR16036">
    <property type="entry name" value="ANKYRIN REPEAT AND ZINC FINGER DOMAIN-CONTAINING PROTEIN 1"/>
    <property type="match status" value="1"/>
</dbReference>
<dbReference type="SUPFAM" id="SSF48403">
    <property type="entry name" value="Ankyrin repeat"/>
    <property type="match status" value="1"/>
</dbReference>
<evidence type="ECO:0000256" key="15">
    <source>
        <dbReference type="SAM" id="MobiDB-lite"/>
    </source>
</evidence>
<keyword evidence="8" id="KW-0863">Zinc-finger</keyword>
<evidence type="ECO:0000313" key="17">
    <source>
        <dbReference type="EMBL" id="KAK2561340.1"/>
    </source>
</evidence>
<evidence type="ECO:0000256" key="9">
    <source>
        <dbReference type="ARBA" id="ARBA00022801"/>
    </source>
</evidence>
<name>A0AAD9QI48_ACRCE</name>
<feature type="region of interest" description="Disordered" evidence="15">
    <location>
        <begin position="34"/>
        <end position="65"/>
    </location>
</feature>
<dbReference type="Proteomes" id="UP001249851">
    <property type="component" value="Unassembled WGS sequence"/>
</dbReference>
<evidence type="ECO:0000256" key="1">
    <source>
        <dbReference type="ARBA" id="ARBA00004496"/>
    </source>
</evidence>
<comment type="subcellular location">
    <subcellularLocation>
        <location evidence="1">Cytoplasm</location>
    </subcellularLocation>
</comment>
<keyword evidence="12" id="KW-0175">Coiled coil</keyword>
<dbReference type="PROSITE" id="PS50088">
    <property type="entry name" value="ANK_REPEAT"/>
    <property type="match status" value="1"/>
</dbReference>
<feature type="active site" evidence="14">
    <location>
        <position position="247"/>
    </location>
</feature>
<evidence type="ECO:0000256" key="11">
    <source>
        <dbReference type="ARBA" id="ARBA00023043"/>
    </source>
</evidence>
<feature type="region of interest" description="Disordered" evidence="15">
    <location>
        <begin position="657"/>
        <end position="697"/>
    </location>
</feature>
<evidence type="ECO:0000313" key="18">
    <source>
        <dbReference type="Proteomes" id="UP001249851"/>
    </source>
</evidence>
<keyword evidence="11 13" id="KW-0040">ANK repeat</keyword>
<dbReference type="PANTHER" id="PTHR16036:SF2">
    <property type="entry name" value="TRNA ENDONUCLEASE ANKZF1"/>
    <property type="match status" value="1"/>
</dbReference>
<dbReference type="PROSITE" id="PS50297">
    <property type="entry name" value="ANK_REP_REGION"/>
    <property type="match status" value="1"/>
</dbReference>
<keyword evidence="3 14" id="KW-0963">Cytoplasm</keyword>
<dbReference type="GO" id="GO:0036503">
    <property type="term" value="P:ERAD pathway"/>
    <property type="evidence" value="ECO:0007669"/>
    <property type="project" value="TreeGrafter"/>
</dbReference>
<gene>
    <name evidence="17" type="ORF">P5673_015838</name>
</gene>
<evidence type="ECO:0000256" key="10">
    <source>
        <dbReference type="ARBA" id="ARBA00022833"/>
    </source>
</evidence>
<proteinExistence type="inferred from homology"/>
<keyword evidence="9 14" id="KW-0378">Hydrolase</keyword>
<feature type="repeat" description="ANK" evidence="13">
    <location>
        <begin position="580"/>
        <end position="612"/>
    </location>
</feature>
<dbReference type="InterPro" id="IPR036770">
    <property type="entry name" value="Ankyrin_rpt-contain_sf"/>
</dbReference>
<dbReference type="Gene3D" id="1.25.40.20">
    <property type="entry name" value="Ankyrin repeat-containing domain"/>
    <property type="match status" value="1"/>
</dbReference>
<feature type="compositionally biased region" description="Basic and acidic residues" evidence="15">
    <location>
        <begin position="679"/>
        <end position="697"/>
    </location>
</feature>
<keyword evidence="4 14" id="KW-0540">Nuclease</keyword>
<evidence type="ECO:0000256" key="14">
    <source>
        <dbReference type="PROSITE-ProRule" id="PRU01389"/>
    </source>
</evidence>
<dbReference type="InterPro" id="IPR041540">
    <property type="entry name" value="VATC"/>
</dbReference>
<dbReference type="InterPro" id="IPR002110">
    <property type="entry name" value="Ankyrin_rpt"/>
</dbReference>
<feature type="region of interest" description="Disordered" evidence="15">
    <location>
        <begin position="117"/>
        <end position="141"/>
    </location>
</feature>
<accession>A0AAD9QI48</accession>
<reference evidence="17" key="1">
    <citation type="journal article" date="2023" name="G3 (Bethesda)">
        <title>Whole genome assembly and annotation of the endangered Caribbean coral Acropora cervicornis.</title>
        <authorList>
            <person name="Selwyn J.D."/>
            <person name="Vollmer S.V."/>
        </authorList>
    </citation>
    <scope>NUCLEOTIDE SEQUENCE</scope>
    <source>
        <strain evidence="17">K2</strain>
    </source>
</reference>
<evidence type="ECO:0000256" key="12">
    <source>
        <dbReference type="ARBA" id="ARBA00023054"/>
    </source>
</evidence>
<keyword evidence="18" id="KW-1185">Reference proteome</keyword>
<dbReference type="PROSITE" id="PS52044">
    <property type="entry name" value="VLRF1"/>
    <property type="match status" value="1"/>
</dbReference>
<comment type="similarity">
    <text evidence="2 14">Belongs to the ANKZF1/VMS1 family.</text>
</comment>
<keyword evidence="5" id="KW-0479">Metal-binding</keyword>
<comment type="domain">
    <text evidence="14">The VLRF1 domain mediates binding to the 60S ribosomal subunit.</text>
</comment>